<organism evidence="1 2">
    <name type="scientific">Paramecium primaurelia</name>
    <dbReference type="NCBI Taxonomy" id="5886"/>
    <lineage>
        <taxon>Eukaryota</taxon>
        <taxon>Sar</taxon>
        <taxon>Alveolata</taxon>
        <taxon>Ciliophora</taxon>
        <taxon>Intramacronucleata</taxon>
        <taxon>Oligohymenophorea</taxon>
        <taxon>Peniculida</taxon>
        <taxon>Parameciidae</taxon>
        <taxon>Paramecium</taxon>
    </lineage>
</organism>
<name>A0A8S1JX03_PARPR</name>
<accession>A0A8S1JX03</accession>
<evidence type="ECO:0000313" key="2">
    <source>
        <dbReference type="Proteomes" id="UP000688137"/>
    </source>
</evidence>
<sequence>MFDDDFDLGKQIDLANEVKEMEVKVNTLQEKSQQDRYLGNHLMDHSQNSAKWYQIPLK</sequence>
<dbReference type="EMBL" id="CAJJDM010000008">
    <property type="protein sequence ID" value="CAD8047504.1"/>
    <property type="molecule type" value="Genomic_DNA"/>
</dbReference>
<proteinExistence type="predicted"/>
<dbReference type="AlphaFoldDB" id="A0A8S1JX03"/>
<reference evidence="1" key="1">
    <citation type="submission" date="2021-01" db="EMBL/GenBank/DDBJ databases">
        <authorList>
            <consortium name="Genoscope - CEA"/>
            <person name="William W."/>
        </authorList>
    </citation>
    <scope>NUCLEOTIDE SEQUENCE</scope>
</reference>
<dbReference type="Proteomes" id="UP000688137">
    <property type="component" value="Unassembled WGS sequence"/>
</dbReference>
<protein>
    <submittedName>
        <fullName evidence="1">Uncharacterized protein</fullName>
    </submittedName>
</protein>
<evidence type="ECO:0000313" key="1">
    <source>
        <dbReference type="EMBL" id="CAD8047504.1"/>
    </source>
</evidence>
<keyword evidence="2" id="KW-1185">Reference proteome</keyword>
<gene>
    <name evidence="1" type="ORF">PPRIM_AZ9-3.1.T0110462</name>
</gene>
<comment type="caution">
    <text evidence="1">The sequence shown here is derived from an EMBL/GenBank/DDBJ whole genome shotgun (WGS) entry which is preliminary data.</text>
</comment>